<protein>
    <submittedName>
        <fullName evidence="5">Vanin-like protein 2</fullName>
    </submittedName>
</protein>
<evidence type="ECO:0000256" key="2">
    <source>
        <dbReference type="ARBA" id="ARBA00022801"/>
    </source>
</evidence>
<dbReference type="Gene3D" id="3.60.110.10">
    <property type="entry name" value="Carbon-nitrogen hydrolase"/>
    <property type="match status" value="1"/>
</dbReference>
<evidence type="ECO:0000256" key="1">
    <source>
        <dbReference type="ARBA" id="ARBA00008225"/>
    </source>
</evidence>
<dbReference type="SUPFAM" id="SSF56317">
    <property type="entry name" value="Carbon-nitrogen hydrolase"/>
    <property type="match status" value="1"/>
</dbReference>
<dbReference type="InterPro" id="IPR003010">
    <property type="entry name" value="C-N_Hydrolase"/>
</dbReference>
<organism evidence="4 5">
    <name type="scientific">Ceratina calcarata</name>
    <dbReference type="NCBI Taxonomy" id="156304"/>
    <lineage>
        <taxon>Eukaryota</taxon>
        <taxon>Metazoa</taxon>
        <taxon>Ecdysozoa</taxon>
        <taxon>Arthropoda</taxon>
        <taxon>Hexapoda</taxon>
        <taxon>Insecta</taxon>
        <taxon>Pterygota</taxon>
        <taxon>Neoptera</taxon>
        <taxon>Endopterygota</taxon>
        <taxon>Hymenoptera</taxon>
        <taxon>Apocrita</taxon>
        <taxon>Aculeata</taxon>
        <taxon>Apoidea</taxon>
        <taxon>Anthophila</taxon>
        <taxon>Apidae</taxon>
        <taxon>Ceratina</taxon>
        <taxon>Zadontomerus</taxon>
    </lineage>
</organism>
<dbReference type="Pfam" id="PF19018">
    <property type="entry name" value="Vanin_C"/>
    <property type="match status" value="1"/>
</dbReference>
<reference evidence="5" key="1">
    <citation type="submission" date="2025-08" db="UniProtKB">
        <authorList>
            <consortium name="RefSeq"/>
        </authorList>
    </citation>
    <scope>IDENTIFICATION</scope>
    <source>
        <tissue evidence="5">Whole body</tissue>
    </source>
</reference>
<feature type="domain" description="CN hydrolase" evidence="3">
    <location>
        <begin position="1"/>
        <end position="247"/>
    </location>
</feature>
<feature type="non-terminal residue" evidence="5">
    <location>
        <position position="1"/>
    </location>
</feature>
<dbReference type="RefSeq" id="XP_017892649.1">
    <property type="nucleotide sequence ID" value="XM_018037160.2"/>
</dbReference>
<sequence length="439" mass="49562">IRYIEEASQHGADIIVFPETGLTSMLLPDKTQMDLWTMEVPSAQDEYVPCTRNDIKDVSETLMRLSCAARKNSIYVVVNIAEKDGIYHYNSNVVFDRTGKIIARYRKTNLYDEPSFDKPTPEVVTFDTDFGVKFGIIICFDILFTEPTLNLTRTLGVSNIVYTFAWYSEVPFLTAAQVHAGWAYSQNINLLAAGCHNPELGSSGSGIYWGRDGIRNVTMISNLKHRLLISRVPKNRNPQTCDADTEGDCTTTTHNYMPALPDWQKTFDYNEVKMWHNDFTVFEYVQLNDTQFAQTICQNNLCCDFDISAKSIDSTPVNYRAVVFDGIRPYGYGMDGGTRVCGLIQCANESITSCGSLMQTNTTFTHVTIRATFGEDYSSTVTFPSVLNNAFLPFDHFTFTEVEDGNQTNVTMTLTEPTSDLVTFSIYSRVFSRDKWNLP</sequence>
<dbReference type="InterPro" id="IPR036526">
    <property type="entry name" value="C-N_Hydrolase_sf"/>
</dbReference>
<dbReference type="InterPro" id="IPR040154">
    <property type="entry name" value="Biotinidase/VNN"/>
</dbReference>
<dbReference type="AlphaFoldDB" id="A0AAJ7NFI3"/>
<evidence type="ECO:0000259" key="3">
    <source>
        <dbReference type="PROSITE" id="PS50263"/>
    </source>
</evidence>
<accession>A0AAJ7NFI3</accession>
<dbReference type="Pfam" id="PF00795">
    <property type="entry name" value="CN_hydrolase"/>
    <property type="match status" value="1"/>
</dbReference>
<dbReference type="PANTHER" id="PTHR10609">
    <property type="entry name" value="BIOTINIDASE-RELATED"/>
    <property type="match status" value="1"/>
</dbReference>
<keyword evidence="4" id="KW-1185">Reference proteome</keyword>
<evidence type="ECO:0000313" key="5">
    <source>
        <dbReference type="RefSeq" id="XP_017892649.1"/>
    </source>
</evidence>
<dbReference type="PANTHER" id="PTHR10609:SF14">
    <property type="entry name" value="BIOTINIDASE"/>
    <property type="match status" value="1"/>
</dbReference>
<dbReference type="GO" id="GO:0016787">
    <property type="term" value="F:hydrolase activity"/>
    <property type="evidence" value="ECO:0007669"/>
    <property type="project" value="UniProtKB-KW"/>
</dbReference>
<dbReference type="InterPro" id="IPR043957">
    <property type="entry name" value="Vanin_C"/>
</dbReference>
<dbReference type="PROSITE" id="PS50263">
    <property type="entry name" value="CN_HYDROLASE"/>
    <property type="match status" value="1"/>
</dbReference>
<dbReference type="GeneID" id="108632510"/>
<comment type="similarity">
    <text evidence="1">Belongs to the carbon-nitrogen hydrolase superfamily. BTD/VNN family.</text>
</comment>
<evidence type="ECO:0000313" key="4">
    <source>
        <dbReference type="Proteomes" id="UP000694925"/>
    </source>
</evidence>
<dbReference type="Proteomes" id="UP000694925">
    <property type="component" value="Unplaced"/>
</dbReference>
<keyword evidence="2" id="KW-0378">Hydrolase</keyword>
<proteinExistence type="inferred from homology"/>
<gene>
    <name evidence="5" type="primary">LOC108632510</name>
</gene>
<dbReference type="KEGG" id="ccal:108632510"/>
<name>A0AAJ7NFI3_9HYME</name>